<feature type="domain" description="HTH cro/C1-type" evidence="2">
    <location>
        <begin position="19"/>
        <end position="70"/>
    </location>
</feature>
<dbReference type="Proteomes" id="UP000263595">
    <property type="component" value="Unassembled WGS sequence"/>
</dbReference>
<dbReference type="InterPro" id="IPR001387">
    <property type="entry name" value="Cro/C1-type_HTH"/>
</dbReference>
<evidence type="ECO:0000259" key="2">
    <source>
        <dbReference type="PROSITE" id="PS50943"/>
    </source>
</evidence>
<gene>
    <name evidence="3" type="ORF">CCOS865_01715</name>
</gene>
<sequence length="138" mass="15145">MRIQRKSDDAIAAQLGEALRERRLRQNITQDQLAAQVGVSTPTLQKMEKGRGTLQLLIAVLRELGALDLLSSLVELPRISPIAAAQTGKTGRVRALGVTRNSQGRIRTYTTSPEPHHPQGGHDAQPDKVKPLLIPRKH</sequence>
<dbReference type="SMART" id="SM00530">
    <property type="entry name" value="HTH_XRE"/>
    <property type="match status" value="1"/>
</dbReference>
<dbReference type="Pfam" id="PF01381">
    <property type="entry name" value="HTH_3"/>
    <property type="match status" value="1"/>
</dbReference>
<evidence type="ECO:0000256" key="1">
    <source>
        <dbReference type="SAM" id="MobiDB-lite"/>
    </source>
</evidence>
<keyword evidence="4" id="KW-1185">Reference proteome</keyword>
<dbReference type="PROSITE" id="PS50943">
    <property type="entry name" value="HTH_CROC1"/>
    <property type="match status" value="1"/>
</dbReference>
<proteinExistence type="predicted"/>
<dbReference type="CDD" id="cd00093">
    <property type="entry name" value="HTH_XRE"/>
    <property type="match status" value="1"/>
</dbReference>
<protein>
    <submittedName>
        <fullName evidence="3">XRE family transcriptional regulator</fullName>
    </submittedName>
</protein>
<dbReference type="InterPro" id="IPR010982">
    <property type="entry name" value="Lambda_DNA-bd_dom_sf"/>
</dbReference>
<evidence type="ECO:0000313" key="3">
    <source>
        <dbReference type="EMBL" id="SYX89462.1"/>
    </source>
</evidence>
<name>A0A383RQY6_9PSED</name>
<dbReference type="EMBL" id="UNOZ01000013">
    <property type="protein sequence ID" value="SYX89462.1"/>
    <property type="molecule type" value="Genomic_DNA"/>
</dbReference>
<dbReference type="SUPFAM" id="SSF47413">
    <property type="entry name" value="lambda repressor-like DNA-binding domains"/>
    <property type="match status" value="1"/>
</dbReference>
<dbReference type="Gene3D" id="1.10.260.40">
    <property type="entry name" value="lambda repressor-like DNA-binding domains"/>
    <property type="match status" value="1"/>
</dbReference>
<accession>A0A383RQY6</accession>
<organism evidence="3 4">
    <name type="scientific">Pseudomonas reidholzensis</name>
    <dbReference type="NCBI Taxonomy" id="1785162"/>
    <lineage>
        <taxon>Bacteria</taxon>
        <taxon>Pseudomonadati</taxon>
        <taxon>Pseudomonadota</taxon>
        <taxon>Gammaproteobacteria</taxon>
        <taxon>Pseudomonadales</taxon>
        <taxon>Pseudomonadaceae</taxon>
        <taxon>Pseudomonas</taxon>
    </lineage>
</organism>
<dbReference type="GO" id="GO:0003677">
    <property type="term" value="F:DNA binding"/>
    <property type="evidence" value="ECO:0007669"/>
    <property type="project" value="InterPro"/>
</dbReference>
<dbReference type="RefSeq" id="WP_119139836.1">
    <property type="nucleotide sequence ID" value="NZ_CBCSFL010000041.1"/>
</dbReference>
<feature type="region of interest" description="Disordered" evidence="1">
    <location>
        <begin position="93"/>
        <end position="138"/>
    </location>
</feature>
<reference evidence="4" key="1">
    <citation type="submission" date="2018-08" db="EMBL/GenBank/DDBJ databases">
        <authorList>
            <person name="Blom J."/>
        </authorList>
    </citation>
    <scope>NUCLEOTIDE SEQUENCE [LARGE SCALE GENOMIC DNA]</scope>
    <source>
        <strain evidence="4">CCOS 865</strain>
    </source>
</reference>
<dbReference type="OrthoDB" id="5593110at2"/>
<dbReference type="AlphaFoldDB" id="A0A383RQY6"/>
<evidence type="ECO:0000313" key="4">
    <source>
        <dbReference type="Proteomes" id="UP000263595"/>
    </source>
</evidence>
<feature type="compositionally biased region" description="Polar residues" evidence="1">
    <location>
        <begin position="99"/>
        <end position="113"/>
    </location>
</feature>